<dbReference type="Gene3D" id="3.30.1490.100">
    <property type="entry name" value="DNA polymerase, Y-family, little finger domain"/>
    <property type="match status" value="1"/>
</dbReference>
<dbReference type="SUPFAM" id="SSF56672">
    <property type="entry name" value="DNA/RNA polymerases"/>
    <property type="match status" value="1"/>
</dbReference>
<evidence type="ECO:0000256" key="1">
    <source>
        <dbReference type="ARBA" id="ARBA00004123"/>
    </source>
</evidence>
<evidence type="ECO:0000259" key="12">
    <source>
        <dbReference type="PROSITE" id="PS51907"/>
    </source>
</evidence>
<dbReference type="OrthoDB" id="5723at2759"/>
<dbReference type="Pfam" id="PF21704">
    <property type="entry name" value="POLH-Rev1_HhH"/>
    <property type="match status" value="1"/>
</dbReference>
<dbReference type="FunFam" id="1.10.150.20:FF:000014">
    <property type="entry name" value="Polymerase (DNA directed), eta"/>
    <property type="match status" value="1"/>
</dbReference>
<keyword evidence="7" id="KW-0234">DNA repair</keyword>
<dbReference type="GO" id="GO:0003887">
    <property type="term" value="F:DNA-directed DNA polymerase activity"/>
    <property type="evidence" value="ECO:0007669"/>
    <property type="project" value="TreeGrafter"/>
</dbReference>
<proteinExistence type="predicted"/>
<keyword evidence="6" id="KW-0862">Zinc</keyword>
<sequence length="645" mass="72637">MSSPSRDDAFFLRAHSRPTSCFTYRNLHQLRTYTPRNPLRVIAHIDLDAFYAQCEMVRLSTPRDIPLAVQQWDSLIAVNYAARPFGVSRMITAKDAKARCPTLQTPHVATFREGEGGKWTYRDHSEVNIQTDKVSLDPYRAESKKIMAAMKEALRGWAEYMDQRGCGEKGAHGVREEYEHLVRVEKGGIDEVFVDLSALVFVTLMQRYPMLQEMEEKKELSEKLPVPPTTVLEWAAEDSLVDLDAGEVEEDDPDWDDVVMLIGAEIVRSVRQAVWEQLKYTCSGGIARNKMLAKLGSACNKPNKQTIVRNRAVQQFLGGFSFTKIRMLGGKLGKQVATIWDTDQVSELLHVPLVQLKAKLNDDTGTWLYEVIRGNDYSEVNTGTQIKSMLSAKSFRPSINSEAQAERWLRIFAADIYGRLVEEGVLEHKRRPTVISLHHRTSGQTKSRQVPIPTGKTIDEALLYDLSKALLSQVLNGGRIWPCANLSLTVSGFEDGLVGNQSLFGFFSQGAHGDISSKPPLSWTHSPTDREQAGELEPVKRRKIGHSSSINGFFAESFNPHDDETDNAETLPPYELDEAFTCPTYTCPRCEKAVPETERTEHEDWHFAKDLDSQQRRATIIKSTQASTTKGRRKVEKGQTRLAFG</sequence>
<dbReference type="Gene3D" id="3.30.70.270">
    <property type="match status" value="1"/>
</dbReference>
<dbReference type="GO" id="GO:0009314">
    <property type="term" value="P:response to radiation"/>
    <property type="evidence" value="ECO:0007669"/>
    <property type="project" value="TreeGrafter"/>
</dbReference>
<dbReference type="PROSITE" id="PS50173">
    <property type="entry name" value="UMUC"/>
    <property type="match status" value="1"/>
</dbReference>
<comment type="subcellular location">
    <subcellularLocation>
        <location evidence="1">Nucleus</location>
    </subcellularLocation>
</comment>
<dbReference type="Proteomes" id="UP000224634">
    <property type="component" value="Unassembled WGS sequence"/>
</dbReference>
<dbReference type="GO" id="GO:0042276">
    <property type="term" value="P:error-prone translesion synthesis"/>
    <property type="evidence" value="ECO:0007669"/>
    <property type="project" value="TreeGrafter"/>
</dbReference>
<dbReference type="PANTHER" id="PTHR45873">
    <property type="entry name" value="DNA POLYMERASE ETA"/>
    <property type="match status" value="1"/>
</dbReference>
<evidence type="ECO:0000256" key="3">
    <source>
        <dbReference type="ARBA" id="ARBA00022723"/>
    </source>
</evidence>
<dbReference type="GO" id="GO:0003684">
    <property type="term" value="F:damaged DNA binding"/>
    <property type="evidence" value="ECO:0007669"/>
    <property type="project" value="InterPro"/>
</dbReference>
<dbReference type="InterPro" id="IPR001126">
    <property type="entry name" value="UmuC"/>
</dbReference>
<evidence type="ECO:0000256" key="8">
    <source>
        <dbReference type="ARBA" id="ARBA00023242"/>
    </source>
</evidence>
<dbReference type="FunFam" id="3.40.1170.60:FF:000008">
    <property type="entry name" value="DNA polymerase eta subunit"/>
    <property type="match status" value="1"/>
</dbReference>
<dbReference type="GO" id="GO:0007064">
    <property type="term" value="P:mitotic sister chromatid cohesion"/>
    <property type="evidence" value="ECO:0007669"/>
    <property type="project" value="UniProtKB-ARBA"/>
</dbReference>
<dbReference type="GO" id="GO:0006281">
    <property type="term" value="P:DNA repair"/>
    <property type="evidence" value="ECO:0007669"/>
    <property type="project" value="UniProtKB-KW"/>
</dbReference>
<dbReference type="InterPro" id="IPR017961">
    <property type="entry name" value="DNA_pol_Y-fam_little_finger"/>
</dbReference>
<dbReference type="Pfam" id="PF00817">
    <property type="entry name" value="IMS"/>
    <property type="match status" value="2"/>
</dbReference>
<keyword evidence="14" id="KW-1185">Reference proteome</keyword>
<keyword evidence="4" id="KW-0227">DNA damage</keyword>
<gene>
    <name evidence="13" type="ORF">AJ80_05089</name>
</gene>
<reference evidence="13 14" key="1">
    <citation type="submission" date="2017-10" db="EMBL/GenBank/DDBJ databases">
        <title>Comparative genomics in systemic dimorphic fungi from Ajellomycetaceae.</title>
        <authorList>
            <person name="Munoz J.F."/>
            <person name="Mcewen J.G."/>
            <person name="Clay O.K."/>
            <person name="Cuomo C.A."/>
        </authorList>
    </citation>
    <scope>NUCLEOTIDE SEQUENCE [LARGE SCALE GENOMIC DNA]</scope>
    <source>
        <strain evidence="13 14">UAMH7299</strain>
    </source>
</reference>
<evidence type="ECO:0000256" key="6">
    <source>
        <dbReference type="ARBA" id="ARBA00022833"/>
    </source>
</evidence>
<dbReference type="SUPFAM" id="SSF100879">
    <property type="entry name" value="Lesion bypass DNA polymerase (Y-family), little finger domain"/>
    <property type="match status" value="1"/>
</dbReference>
<evidence type="ECO:0000256" key="7">
    <source>
        <dbReference type="ARBA" id="ARBA00023204"/>
    </source>
</evidence>
<dbReference type="InterPro" id="IPR052230">
    <property type="entry name" value="DNA_polymerase_eta"/>
</dbReference>
<evidence type="ECO:0000313" key="13">
    <source>
        <dbReference type="EMBL" id="PGH16774.1"/>
    </source>
</evidence>
<keyword evidence="8" id="KW-0539">Nucleus</keyword>
<dbReference type="EMBL" id="PDNA01000071">
    <property type="protein sequence ID" value="PGH16774.1"/>
    <property type="molecule type" value="Genomic_DNA"/>
</dbReference>
<dbReference type="InterPro" id="IPR041298">
    <property type="entry name" value="UBZ3"/>
</dbReference>
<dbReference type="Gene3D" id="3.40.1170.60">
    <property type="match status" value="1"/>
</dbReference>
<dbReference type="FunFam" id="3.30.1490.100:FF:000009">
    <property type="entry name" value="DNA polymerase eta subunit"/>
    <property type="match status" value="1"/>
</dbReference>
<evidence type="ECO:0000259" key="11">
    <source>
        <dbReference type="PROSITE" id="PS50173"/>
    </source>
</evidence>
<dbReference type="PROSITE" id="PS51907">
    <property type="entry name" value="ZF_UBZ3"/>
    <property type="match status" value="1"/>
</dbReference>
<organism evidence="13 14">
    <name type="scientific">Polytolypa hystricis (strain UAMH7299)</name>
    <dbReference type="NCBI Taxonomy" id="1447883"/>
    <lineage>
        <taxon>Eukaryota</taxon>
        <taxon>Fungi</taxon>
        <taxon>Dikarya</taxon>
        <taxon>Ascomycota</taxon>
        <taxon>Pezizomycotina</taxon>
        <taxon>Eurotiomycetes</taxon>
        <taxon>Eurotiomycetidae</taxon>
        <taxon>Onygenales</taxon>
        <taxon>Onygenales incertae sedis</taxon>
        <taxon>Polytolypa</taxon>
    </lineage>
</organism>
<dbReference type="GO" id="GO:0008270">
    <property type="term" value="F:zinc ion binding"/>
    <property type="evidence" value="ECO:0007669"/>
    <property type="project" value="UniProtKB-KW"/>
</dbReference>
<protein>
    <recommendedName>
        <fullName evidence="9">DNA polymerase eta</fullName>
    </recommendedName>
</protein>
<dbReference type="InterPro" id="IPR036775">
    <property type="entry name" value="DNA_pol_Y-fam_lit_finger_sf"/>
</dbReference>
<evidence type="ECO:0000256" key="4">
    <source>
        <dbReference type="ARBA" id="ARBA00022763"/>
    </source>
</evidence>
<evidence type="ECO:0000256" key="9">
    <source>
        <dbReference type="ARBA" id="ARBA00044975"/>
    </source>
</evidence>
<dbReference type="InterPro" id="IPR043128">
    <property type="entry name" value="Rev_trsase/Diguanyl_cyclase"/>
</dbReference>
<dbReference type="PANTHER" id="PTHR45873:SF1">
    <property type="entry name" value="DNA POLYMERASE ETA"/>
    <property type="match status" value="1"/>
</dbReference>
<dbReference type="Pfam" id="PF11799">
    <property type="entry name" value="IMS_C"/>
    <property type="match status" value="1"/>
</dbReference>
<evidence type="ECO:0000313" key="14">
    <source>
        <dbReference type="Proteomes" id="UP000224634"/>
    </source>
</evidence>
<dbReference type="GO" id="GO:0005634">
    <property type="term" value="C:nucleus"/>
    <property type="evidence" value="ECO:0007669"/>
    <property type="project" value="UniProtKB-SubCell"/>
</dbReference>
<feature type="domain" description="UmuC" evidence="11">
    <location>
        <begin position="42"/>
        <end position="329"/>
    </location>
</feature>
<comment type="caution">
    <text evidence="13">The sequence shown here is derived from an EMBL/GenBank/DDBJ whole genome shotgun (WGS) entry which is preliminary data.</text>
</comment>
<dbReference type="Pfam" id="PF18439">
    <property type="entry name" value="zf_UBZ"/>
    <property type="match status" value="1"/>
</dbReference>
<dbReference type="GO" id="GO:0070987">
    <property type="term" value="P:error-free translesion synthesis"/>
    <property type="evidence" value="ECO:0007669"/>
    <property type="project" value="UniProtKB-ARBA"/>
</dbReference>
<feature type="region of interest" description="Disordered" evidence="10">
    <location>
        <begin position="623"/>
        <end position="645"/>
    </location>
</feature>
<dbReference type="AlphaFoldDB" id="A0A2B7XYA4"/>
<feature type="domain" description="UBZ3-type" evidence="12">
    <location>
        <begin position="580"/>
        <end position="614"/>
    </location>
</feature>
<keyword evidence="5" id="KW-0863">Zinc-finger</keyword>
<dbReference type="InterPro" id="IPR043502">
    <property type="entry name" value="DNA/RNA_pol_sf"/>
</dbReference>
<dbReference type="GO" id="GO:0005657">
    <property type="term" value="C:replication fork"/>
    <property type="evidence" value="ECO:0007669"/>
    <property type="project" value="TreeGrafter"/>
</dbReference>
<accession>A0A2B7XYA4</accession>
<keyword evidence="2" id="KW-0808">Transferase</keyword>
<dbReference type="PIRSF" id="PIRSF036603">
    <property type="entry name" value="DPol_eta"/>
    <property type="match status" value="1"/>
</dbReference>
<keyword evidence="3" id="KW-0479">Metal-binding</keyword>
<dbReference type="STRING" id="1447883.A0A2B7XYA4"/>
<dbReference type="Gene3D" id="1.10.150.20">
    <property type="entry name" value="5' to 3' exonuclease, C-terminal subdomain"/>
    <property type="match status" value="1"/>
</dbReference>
<name>A0A2B7XYA4_POLH7</name>
<evidence type="ECO:0000256" key="2">
    <source>
        <dbReference type="ARBA" id="ARBA00022679"/>
    </source>
</evidence>
<evidence type="ECO:0000256" key="10">
    <source>
        <dbReference type="SAM" id="MobiDB-lite"/>
    </source>
</evidence>
<evidence type="ECO:0000256" key="5">
    <source>
        <dbReference type="ARBA" id="ARBA00022771"/>
    </source>
</evidence>
<dbReference type="GO" id="GO:0035861">
    <property type="term" value="C:site of double-strand break"/>
    <property type="evidence" value="ECO:0007669"/>
    <property type="project" value="TreeGrafter"/>
</dbReference>